<accession>A0ABZ2IZZ5</accession>
<dbReference type="RefSeq" id="WP_338669958.1">
    <property type="nucleotide sequence ID" value="NZ_CP146609.1"/>
</dbReference>
<dbReference type="InterPro" id="IPR007055">
    <property type="entry name" value="BON_dom"/>
</dbReference>
<protein>
    <submittedName>
        <fullName evidence="2">BON domain-containing protein</fullName>
    </submittedName>
</protein>
<dbReference type="SMART" id="SM00749">
    <property type="entry name" value="BON"/>
    <property type="match status" value="2"/>
</dbReference>
<evidence type="ECO:0000313" key="3">
    <source>
        <dbReference type="Proteomes" id="UP001385389"/>
    </source>
</evidence>
<sequence length="185" mass="20006">MRHSHPLIPAMLILCLALPCLAWTPWGAIYDSARDERSVGDQAADKKISLSIKADLADKDSKLALKVHVYSFLKHVYLVGAINDAAFRAFAVKTAKGTEGVTKVTSYFKPETDTTADDLELAAKVRAELIGNGDLSSTQIEQEVMNGEVVLLGMVRSKKDAALAVKVARGVKGVRKVTSFLIPPK</sequence>
<dbReference type="PANTHER" id="PTHR34606">
    <property type="entry name" value="BON DOMAIN-CONTAINING PROTEIN"/>
    <property type="match status" value="1"/>
</dbReference>
<dbReference type="Gene3D" id="3.30.1340.30">
    <property type="match status" value="1"/>
</dbReference>
<evidence type="ECO:0000259" key="1">
    <source>
        <dbReference type="PROSITE" id="PS50914"/>
    </source>
</evidence>
<feature type="domain" description="BON" evidence="1">
    <location>
        <begin position="44"/>
        <end position="112"/>
    </location>
</feature>
<dbReference type="Proteomes" id="UP001385389">
    <property type="component" value="Chromosome"/>
</dbReference>
<evidence type="ECO:0000313" key="2">
    <source>
        <dbReference type="EMBL" id="WWX24267.1"/>
    </source>
</evidence>
<proteinExistence type="predicted"/>
<dbReference type="PROSITE" id="PS50914">
    <property type="entry name" value="BON"/>
    <property type="match status" value="2"/>
</dbReference>
<dbReference type="InterPro" id="IPR051686">
    <property type="entry name" value="Lipoprotein_DolP"/>
</dbReference>
<keyword evidence="3" id="KW-1185">Reference proteome</keyword>
<organism evidence="2 3">
    <name type="scientific">Pseudodesulfovibrio methanolicus</name>
    <dbReference type="NCBI Taxonomy" id="3126690"/>
    <lineage>
        <taxon>Bacteria</taxon>
        <taxon>Pseudomonadati</taxon>
        <taxon>Thermodesulfobacteriota</taxon>
        <taxon>Desulfovibrionia</taxon>
        <taxon>Desulfovibrionales</taxon>
        <taxon>Desulfovibrionaceae</taxon>
    </lineage>
</organism>
<feature type="domain" description="BON" evidence="1">
    <location>
        <begin position="117"/>
        <end position="185"/>
    </location>
</feature>
<dbReference type="EMBL" id="CP146609">
    <property type="protein sequence ID" value="WWX24267.1"/>
    <property type="molecule type" value="Genomic_DNA"/>
</dbReference>
<dbReference type="InterPro" id="IPR014004">
    <property type="entry name" value="Transpt-assoc_nodulatn_dom_bac"/>
</dbReference>
<name>A0ABZ2IZZ5_9BACT</name>
<dbReference type="PANTHER" id="PTHR34606:SF15">
    <property type="entry name" value="BON DOMAIN-CONTAINING PROTEIN"/>
    <property type="match status" value="1"/>
</dbReference>
<gene>
    <name evidence="2" type="ORF">V8V93_08655</name>
</gene>
<dbReference type="Pfam" id="PF04972">
    <property type="entry name" value="BON"/>
    <property type="match status" value="2"/>
</dbReference>
<reference evidence="2 3" key="1">
    <citation type="submission" date="2024-03" db="EMBL/GenBank/DDBJ databases">
        <title>Phenotype and Genome Characterization of a Sulfate-Reducing Bacterium Pseudodesulfovibrio sp. strain 5S69, isolated from Petroleum Reservoir in Tatarstan (Russia).</title>
        <authorList>
            <person name="Bidzhieva S.K."/>
            <person name="Kadnikov V."/>
            <person name="Tourova T.P."/>
            <person name="Samigullina S.R."/>
            <person name="Sokolova D.S."/>
            <person name="Poltaraus A.B."/>
            <person name="Avtukh A.N."/>
            <person name="Tereshina V.M."/>
            <person name="Mardanov A.V."/>
            <person name="Nazina T.N."/>
        </authorList>
    </citation>
    <scope>NUCLEOTIDE SEQUENCE [LARGE SCALE GENOMIC DNA]</scope>
    <source>
        <strain evidence="2 3">5S69</strain>
    </source>
</reference>